<gene>
    <name evidence="1" type="ORF">pLG1-0012</name>
</gene>
<evidence type="ECO:0000313" key="1">
    <source>
        <dbReference type="EMBL" id="ADO66864.1"/>
    </source>
</evidence>
<accession>E3USR5</accession>
<reference evidence="1" key="1">
    <citation type="journal article" date="2011" name="Int. J. Med. Microbiol.">
        <title>A multiresistance megaplasmid pLG1 bearing a hylEfm genomic island in hospital Enterococcus faecium isolates.</title>
        <authorList>
            <person name="Laverde Gomez J.A."/>
            <person name="van Schaik W."/>
            <person name="Freitas A.R."/>
            <person name="Coque T.M."/>
            <person name="Weaver K.E."/>
            <person name="Francia M.V."/>
            <person name="Witte W."/>
            <person name="Werner G."/>
        </authorList>
    </citation>
    <scope>NUCLEOTIDE SEQUENCE</scope>
    <source>
        <strain evidence="1">64/3xUW2774</strain>
        <plasmid evidence="1">pLG1</plasmid>
    </source>
</reference>
<sequence>MSCFARPLILVNVQRSLPFFSNGGGGWSERKVFQLRRRLCLPKQAFSCSRFYVKQKELQSSFRTTTLLLYAHRSRKMIGISNIHASNN</sequence>
<dbReference type="AlphaFoldDB" id="E3USR5"/>
<proteinExistence type="predicted"/>
<organism evidence="1">
    <name type="scientific">Enterococcus faecium</name>
    <name type="common">Streptococcus faecium</name>
    <dbReference type="NCBI Taxonomy" id="1352"/>
    <lineage>
        <taxon>Bacteria</taxon>
        <taxon>Bacillati</taxon>
        <taxon>Bacillota</taxon>
        <taxon>Bacilli</taxon>
        <taxon>Lactobacillales</taxon>
        <taxon>Enterococcaceae</taxon>
        <taxon>Enterococcus</taxon>
    </lineage>
</organism>
<protein>
    <submittedName>
        <fullName evidence="1">Uncharacterized protein</fullName>
    </submittedName>
</protein>
<geneLocation type="plasmid" evidence="1">
    <name>pLG1</name>
</geneLocation>
<keyword evidence="1" id="KW-0614">Plasmid</keyword>
<name>E3USR5_ENTFC</name>
<dbReference type="EMBL" id="HM565183">
    <property type="protein sequence ID" value="ADO66864.1"/>
    <property type="molecule type" value="Genomic_DNA"/>
</dbReference>